<evidence type="ECO:0000313" key="7">
    <source>
        <dbReference type="Proteomes" id="UP000267821"/>
    </source>
</evidence>
<proteinExistence type="predicted"/>
<dbReference type="FunCoup" id="A0A3N4LKC8">
    <property type="interactions" value="9"/>
</dbReference>
<keyword evidence="3 5" id="KW-1133">Transmembrane helix</keyword>
<dbReference type="SUPFAM" id="SSF144091">
    <property type="entry name" value="Rhomboid-like"/>
    <property type="match status" value="1"/>
</dbReference>
<evidence type="ECO:0000256" key="4">
    <source>
        <dbReference type="ARBA" id="ARBA00023136"/>
    </source>
</evidence>
<organism evidence="6 7">
    <name type="scientific">Terfezia boudieri ATCC MYA-4762</name>
    <dbReference type="NCBI Taxonomy" id="1051890"/>
    <lineage>
        <taxon>Eukaryota</taxon>
        <taxon>Fungi</taxon>
        <taxon>Dikarya</taxon>
        <taxon>Ascomycota</taxon>
        <taxon>Pezizomycotina</taxon>
        <taxon>Pezizomycetes</taxon>
        <taxon>Pezizales</taxon>
        <taxon>Pezizaceae</taxon>
        <taxon>Terfezia</taxon>
    </lineage>
</organism>
<feature type="transmembrane region" description="Helical" evidence="5">
    <location>
        <begin position="53"/>
        <end position="75"/>
    </location>
</feature>
<dbReference type="GO" id="GO:0004252">
    <property type="term" value="F:serine-type endopeptidase activity"/>
    <property type="evidence" value="ECO:0007669"/>
    <property type="project" value="TreeGrafter"/>
</dbReference>
<evidence type="ECO:0000256" key="5">
    <source>
        <dbReference type="SAM" id="Phobius"/>
    </source>
</evidence>
<evidence type="ECO:0008006" key="8">
    <source>
        <dbReference type="Google" id="ProtNLM"/>
    </source>
</evidence>
<dbReference type="PANTHER" id="PTHR43066">
    <property type="entry name" value="RHOMBOID-RELATED PROTEIN"/>
    <property type="match status" value="1"/>
</dbReference>
<dbReference type="AlphaFoldDB" id="A0A3N4LKC8"/>
<evidence type="ECO:0000256" key="1">
    <source>
        <dbReference type="ARBA" id="ARBA00004141"/>
    </source>
</evidence>
<evidence type="ECO:0000256" key="3">
    <source>
        <dbReference type="ARBA" id="ARBA00022989"/>
    </source>
</evidence>
<comment type="subcellular location">
    <subcellularLocation>
        <location evidence="1">Membrane</location>
        <topology evidence="1">Multi-pass membrane protein</topology>
    </subcellularLocation>
</comment>
<keyword evidence="7" id="KW-1185">Reference proteome</keyword>
<dbReference type="PANTHER" id="PTHR43066:SF21">
    <property type="entry name" value="UBIQUITIN-ASSOCIATED DOMAIN-CONTAINING PROTEIN 2"/>
    <property type="match status" value="1"/>
</dbReference>
<dbReference type="STRING" id="1051890.A0A3N4LKC8"/>
<dbReference type="InterPro" id="IPR035952">
    <property type="entry name" value="Rhomboid-like_sf"/>
</dbReference>
<reference evidence="6 7" key="1">
    <citation type="journal article" date="2018" name="Nat. Ecol. Evol.">
        <title>Pezizomycetes genomes reveal the molecular basis of ectomycorrhizal truffle lifestyle.</title>
        <authorList>
            <person name="Murat C."/>
            <person name="Payen T."/>
            <person name="Noel B."/>
            <person name="Kuo A."/>
            <person name="Morin E."/>
            <person name="Chen J."/>
            <person name="Kohler A."/>
            <person name="Krizsan K."/>
            <person name="Balestrini R."/>
            <person name="Da Silva C."/>
            <person name="Montanini B."/>
            <person name="Hainaut M."/>
            <person name="Levati E."/>
            <person name="Barry K.W."/>
            <person name="Belfiori B."/>
            <person name="Cichocki N."/>
            <person name="Clum A."/>
            <person name="Dockter R.B."/>
            <person name="Fauchery L."/>
            <person name="Guy J."/>
            <person name="Iotti M."/>
            <person name="Le Tacon F."/>
            <person name="Lindquist E.A."/>
            <person name="Lipzen A."/>
            <person name="Malagnac F."/>
            <person name="Mello A."/>
            <person name="Molinier V."/>
            <person name="Miyauchi S."/>
            <person name="Poulain J."/>
            <person name="Riccioni C."/>
            <person name="Rubini A."/>
            <person name="Sitrit Y."/>
            <person name="Splivallo R."/>
            <person name="Traeger S."/>
            <person name="Wang M."/>
            <person name="Zifcakova L."/>
            <person name="Wipf D."/>
            <person name="Zambonelli A."/>
            <person name="Paolocci F."/>
            <person name="Nowrousian M."/>
            <person name="Ottonello S."/>
            <person name="Baldrian P."/>
            <person name="Spatafora J.W."/>
            <person name="Henrissat B."/>
            <person name="Nagy L.G."/>
            <person name="Aury J.M."/>
            <person name="Wincker P."/>
            <person name="Grigoriev I.V."/>
            <person name="Bonfante P."/>
            <person name="Martin F.M."/>
        </authorList>
    </citation>
    <scope>NUCLEOTIDE SEQUENCE [LARGE SCALE GENOMIC DNA]</scope>
    <source>
        <strain evidence="6 7">ATCC MYA-4762</strain>
    </source>
</reference>
<dbReference type="GO" id="GO:0016020">
    <property type="term" value="C:membrane"/>
    <property type="evidence" value="ECO:0007669"/>
    <property type="project" value="UniProtKB-SubCell"/>
</dbReference>
<name>A0A3N4LKC8_9PEZI</name>
<dbReference type="InParanoid" id="A0A3N4LKC8"/>
<keyword evidence="4 5" id="KW-0472">Membrane</keyword>
<accession>A0A3N4LKC8</accession>
<feature type="transmembrane region" description="Helical" evidence="5">
    <location>
        <begin position="87"/>
        <end position="109"/>
    </location>
</feature>
<evidence type="ECO:0000313" key="6">
    <source>
        <dbReference type="EMBL" id="RPB23216.1"/>
    </source>
</evidence>
<evidence type="ECO:0000256" key="2">
    <source>
        <dbReference type="ARBA" id="ARBA00022692"/>
    </source>
</evidence>
<dbReference type="Proteomes" id="UP000267821">
    <property type="component" value="Unassembled WGS sequence"/>
</dbReference>
<sequence length="280" mass="31236">MNLSGFRGTPLTRLLVFALLLASLLTSLTNTKHYFHLQLRPHLLHYHQFTRIFLWQTIYANSGELLFACAVLYNLRVMERMFGTRKFASFMVVSWVGTCLAGVAVLGVGKDEWWEESAGRWEWNYLPPGPTAVVFALLAQYHAAVPSIYNIQFLPSGSSSSSYSSQPQATQSQSASEGLDITLTDKLPTYILATQLAFSQPPGSLLAAAVGWIFGYAYRAEIVPGARWRVPGWLFDRSGGEYENLRRRLAAGEFAGPEERGEGARRPLMGQILDQFRGAF</sequence>
<keyword evidence="2 5" id="KW-0812">Transmembrane</keyword>
<protein>
    <recommendedName>
        <fullName evidence="8">Peptidase S54 rhomboid domain-containing protein</fullName>
    </recommendedName>
</protein>
<dbReference type="OrthoDB" id="272778at2759"/>
<dbReference type="EMBL" id="ML121547">
    <property type="protein sequence ID" value="RPB23216.1"/>
    <property type="molecule type" value="Genomic_DNA"/>
</dbReference>
<gene>
    <name evidence="6" type="ORF">L211DRAFT_809359</name>
</gene>